<dbReference type="RefSeq" id="WP_008277461.1">
    <property type="nucleotide sequence ID" value="NZ_AAXW01000044.1"/>
</dbReference>
<comment type="caution">
    <text evidence="3">The sequence shown here is derived from an EMBL/GenBank/DDBJ whole genome shotgun (WGS) entry which is preliminary data.</text>
</comment>
<evidence type="ECO:0000256" key="2">
    <source>
        <dbReference type="SAM" id="Phobius"/>
    </source>
</evidence>
<evidence type="ECO:0000313" key="3">
    <source>
        <dbReference type="EMBL" id="EAZ89442.1"/>
    </source>
</evidence>
<name>A3IVQ2_9CHRO</name>
<keyword evidence="2" id="KW-1133">Transmembrane helix</keyword>
<proteinExistence type="predicted"/>
<accession>A3IVQ2</accession>
<feature type="compositionally biased region" description="Polar residues" evidence="1">
    <location>
        <begin position="13"/>
        <end position="33"/>
    </location>
</feature>
<protein>
    <submittedName>
        <fullName evidence="3">Uncharacterized protein</fullName>
    </submittedName>
</protein>
<evidence type="ECO:0000256" key="1">
    <source>
        <dbReference type="SAM" id="MobiDB-lite"/>
    </source>
</evidence>
<reference evidence="3 4" key="1">
    <citation type="submission" date="2007-03" db="EMBL/GenBank/DDBJ databases">
        <authorList>
            <person name="Stal L."/>
            <person name="Ferriera S."/>
            <person name="Johnson J."/>
            <person name="Kravitz S."/>
            <person name="Beeson K."/>
            <person name="Sutton G."/>
            <person name="Rogers Y.-H."/>
            <person name="Friedman R."/>
            <person name="Frazier M."/>
            <person name="Venter J.C."/>
        </authorList>
    </citation>
    <scope>NUCLEOTIDE SEQUENCE [LARGE SCALE GENOMIC DNA]</scope>
    <source>
        <strain evidence="3 4">CCY0110</strain>
    </source>
</reference>
<gene>
    <name evidence="3" type="ORF">CY0110_27079</name>
</gene>
<evidence type="ECO:0000313" key="4">
    <source>
        <dbReference type="Proteomes" id="UP000003781"/>
    </source>
</evidence>
<feature type="transmembrane region" description="Helical" evidence="2">
    <location>
        <begin position="37"/>
        <end position="55"/>
    </location>
</feature>
<dbReference type="EMBL" id="AAXW01000044">
    <property type="protein sequence ID" value="EAZ89442.1"/>
    <property type="molecule type" value="Genomic_DNA"/>
</dbReference>
<keyword evidence="2" id="KW-0812">Transmembrane</keyword>
<keyword evidence="2" id="KW-0472">Membrane</keyword>
<feature type="region of interest" description="Disordered" evidence="1">
    <location>
        <begin position="1"/>
        <end position="33"/>
    </location>
</feature>
<sequence length="104" mass="11505">MSSPWFSHPPLFAQTTEVPSNSSVTTPAGSSGSSGQFWMISTIGLLVILAVFVAYGQWQLRQTTKALNFEKFKSQDLKKKLKLALVTIRKMEAIRILSMLGNLT</sequence>
<organism evidence="3 4">
    <name type="scientific">Crocosphaera chwakensis CCY0110</name>
    <dbReference type="NCBI Taxonomy" id="391612"/>
    <lineage>
        <taxon>Bacteria</taxon>
        <taxon>Bacillati</taxon>
        <taxon>Cyanobacteriota</taxon>
        <taxon>Cyanophyceae</taxon>
        <taxon>Oscillatoriophycideae</taxon>
        <taxon>Chroococcales</taxon>
        <taxon>Aphanothecaceae</taxon>
        <taxon>Crocosphaera</taxon>
        <taxon>Crocosphaera chwakensis</taxon>
    </lineage>
</organism>
<keyword evidence="4" id="KW-1185">Reference proteome</keyword>
<dbReference type="Proteomes" id="UP000003781">
    <property type="component" value="Unassembled WGS sequence"/>
</dbReference>
<dbReference type="AlphaFoldDB" id="A3IVQ2"/>